<gene>
    <name evidence="2" type="ORF">C7455_101738</name>
</gene>
<organism evidence="2 3">
    <name type="scientific">Roseicyclus mahoneyensis</name>
    <dbReference type="NCBI Taxonomy" id="164332"/>
    <lineage>
        <taxon>Bacteria</taxon>
        <taxon>Pseudomonadati</taxon>
        <taxon>Pseudomonadota</taxon>
        <taxon>Alphaproteobacteria</taxon>
        <taxon>Rhodobacterales</taxon>
        <taxon>Roseobacteraceae</taxon>
        <taxon>Roseicyclus</taxon>
    </lineage>
</organism>
<accession>A0A316GQ06</accession>
<keyword evidence="3" id="KW-1185">Reference proteome</keyword>
<keyword evidence="1" id="KW-0812">Transmembrane</keyword>
<proteinExistence type="predicted"/>
<feature type="transmembrane region" description="Helical" evidence="1">
    <location>
        <begin position="6"/>
        <end position="37"/>
    </location>
</feature>
<dbReference type="EMBL" id="QGGW01000001">
    <property type="protein sequence ID" value="PWK62708.1"/>
    <property type="molecule type" value="Genomic_DNA"/>
</dbReference>
<keyword evidence="1" id="KW-0472">Membrane</keyword>
<feature type="transmembrane region" description="Helical" evidence="1">
    <location>
        <begin position="122"/>
        <end position="138"/>
    </location>
</feature>
<dbReference type="RefSeq" id="WP_109665518.1">
    <property type="nucleotide sequence ID" value="NZ_QGGW01000001.1"/>
</dbReference>
<keyword evidence="1" id="KW-1133">Transmembrane helix</keyword>
<evidence type="ECO:0000313" key="3">
    <source>
        <dbReference type="Proteomes" id="UP000245708"/>
    </source>
</evidence>
<dbReference type="Proteomes" id="UP000245708">
    <property type="component" value="Unassembled WGS sequence"/>
</dbReference>
<dbReference type="AlphaFoldDB" id="A0A316GQ06"/>
<sequence>MKPGHVAIGAALVGAGALAALWVPLGLVGALALLALLRICWLEDNIVSDLFGRDRLPPGYRSTAELRRLFFFRWFGIDPEDSGAEQSAHLLATAMRAEVQIWATLLLGMSAALVAQNGLFGPMVNLAIGAALFVMALTRADRLALSLVHCDSGRPLPDHMLIPSRRRVLAARKR</sequence>
<protein>
    <submittedName>
        <fullName evidence="2">Uncharacterized protein</fullName>
    </submittedName>
</protein>
<evidence type="ECO:0000256" key="1">
    <source>
        <dbReference type="SAM" id="Phobius"/>
    </source>
</evidence>
<comment type="caution">
    <text evidence="2">The sequence shown here is derived from an EMBL/GenBank/DDBJ whole genome shotgun (WGS) entry which is preliminary data.</text>
</comment>
<dbReference type="OrthoDB" id="7877274at2"/>
<reference evidence="2 3" key="1">
    <citation type="submission" date="2018-05" db="EMBL/GenBank/DDBJ databases">
        <title>Genomic Encyclopedia of Type Strains, Phase IV (KMG-IV): sequencing the most valuable type-strain genomes for metagenomic binning, comparative biology and taxonomic classification.</title>
        <authorList>
            <person name="Goeker M."/>
        </authorList>
    </citation>
    <scope>NUCLEOTIDE SEQUENCE [LARGE SCALE GENOMIC DNA]</scope>
    <source>
        <strain evidence="2 3">DSM 16097</strain>
    </source>
</reference>
<evidence type="ECO:0000313" key="2">
    <source>
        <dbReference type="EMBL" id="PWK62708.1"/>
    </source>
</evidence>
<name>A0A316GQ06_9RHOB</name>